<dbReference type="InterPro" id="IPR038726">
    <property type="entry name" value="PDDEXK_AddAB-type"/>
</dbReference>
<dbReference type="GO" id="GO:0006281">
    <property type="term" value="P:DNA repair"/>
    <property type="evidence" value="ECO:0007669"/>
    <property type="project" value="UniProtKB-KW"/>
</dbReference>
<evidence type="ECO:0000313" key="5">
    <source>
        <dbReference type="EMBL" id="ADG97653.1"/>
    </source>
</evidence>
<keyword evidence="2" id="KW-0547">Nucleotide-binding</keyword>
<dbReference type="OrthoDB" id="5140755at2"/>
<keyword evidence="3" id="KW-0234">DNA repair</keyword>
<dbReference type="AlphaFoldDB" id="D6ZFC9"/>
<dbReference type="InterPro" id="IPR011604">
    <property type="entry name" value="PDDEXK-like_dom_sf"/>
</dbReference>
<dbReference type="Gene3D" id="3.90.320.10">
    <property type="match status" value="1"/>
</dbReference>
<keyword evidence="1" id="KW-0227">DNA damage</keyword>
<keyword evidence="2" id="KW-0347">Helicase</keyword>
<evidence type="ECO:0000313" key="6">
    <source>
        <dbReference type="Proteomes" id="UP000002247"/>
    </source>
</evidence>
<organism evidence="5 6">
    <name type="scientific">Segniliparus rotundus (strain ATCC BAA-972 / CDC 1076 / CIP 108378 / DSM 44985 / JCM 13578)</name>
    <dbReference type="NCBI Taxonomy" id="640132"/>
    <lineage>
        <taxon>Bacteria</taxon>
        <taxon>Bacillati</taxon>
        <taxon>Actinomycetota</taxon>
        <taxon>Actinomycetes</taxon>
        <taxon>Mycobacteriales</taxon>
        <taxon>Segniliparaceae</taxon>
        <taxon>Segniliparus</taxon>
    </lineage>
</organism>
<dbReference type="GO" id="GO:0004386">
    <property type="term" value="F:helicase activity"/>
    <property type="evidence" value="ECO:0007669"/>
    <property type="project" value="UniProtKB-KW"/>
</dbReference>
<keyword evidence="2" id="KW-0067">ATP-binding</keyword>
<reference evidence="5 6" key="1">
    <citation type="journal article" date="2010" name="Stand. Genomic Sci.">
        <title>Complete genome sequence of Segniliparus rotundus type strain (CDC 1076).</title>
        <authorList>
            <person name="Sikorski J."/>
            <person name="Lapidus A."/>
            <person name="Copeland A."/>
            <person name="Misra M."/>
            <person name="Glavina Del Rio T."/>
            <person name="Nolan M."/>
            <person name="Lucas S."/>
            <person name="Chen F."/>
            <person name="Tice H."/>
            <person name="Cheng J.F."/>
            <person name="Jando M."/>
            <person name="Schneider S."/>
            <person name="Bruce D."/>
            <person name="Goodwin L."/>
            <person name="Pitluck S."/>
            <person name="Liolios K."/>
            <person name="Mikhailova N."/>
            <person name="Pati A."/>
            <person name="Ivanova N."/>
            <person name="Mavromatis K."/>
            <person name="Chen A."/>
            <person name="Palaniappan K."/>
            <person name="Chertkov O."/>
            <person name="Land M."/>
            <person name="Hauser L."/>
            <person name="Chang Y.J."/>
            <person name="Jeffries C.D."/>
            <person name="Brettin T."/>
            <person name="Detter J.C."/>
            <person name="Han C."/>
            <person name="Rohde M."/>
            <person name="Goker M."/>
            <person name="Bristow J."/>
            <person name="Eisen J.A."/>
            <person name="Markowitz V."/>
            <person name="Hugenholtz P."/>
            <person name="Kyrpides N.C."/>
            <person name="Klenk H.P."/>
        </authorList>
    </citation>
    <scope>NUCLEOTIDE SEQUENCE [LARGE SCALE GENOMIC DNA]</scope>
    <source>
        <strain evidence="6">ATCC BAA-972 / CDC 1076 / CIP 108378 / DSM 44985 / JCM 13578</strain>
    </source>
</reference>
<proteinExistence type="predicted"/>
<dbReference type="Proteomes" id="UP000002247">
    <property type="component" value="Chromosome"/>
</dbReference>
<dbReference type="eggNOG" id="ENOG5032Y78">
    <property type="taxonomic scope" value="Bacteria"/>
</dbReference>
<dbReference type="KEGG" id="srt:Srot_1182"/>
<evidence type="ECO:0000256" key="1">
    <source>
        <dbReference type="ARBA" id="ARBA00022763"/>
    </source>
</evidence>
<protein>
    <recommendedName>
        <fullName evidence="4">PD-(D/E)XK endonuclease-like domain-containing protein</fullName>
    </recommendedName>
</protein>
<dbReference type="EMBL" id="CP001958">
    <property type="protein sequence ID" value="ADG97653.1"/>
    <property type="molecule type" value="Genomic_DNA"/>
</dbReference>
<evidence type="ECO:0000259" key="4">
    <source>
        <dbReference type="Pfam" id="PF12705"/>
    </source>
</evidence>
<sequence>MSALGAFEILDPIRPVGLLADLKQMIKAQHGANPRSKQSALGPSELAHPCERRLALRLAGAPKANEGGDPWASIVGTAIHAWLGAAAVADNARLGRERWTAERKIEIVPGLAGTPDLVDADSGTVIDWKTGSAARIAAVKRQGEMDPEHRAQTSLYGHGLNQTGVKVRKIAVVYLPRSGNLEDAICFEEPCDPELAQEHLRRFEQANRRRRHNAITRTEPDFAKIPITPVKCEHCPFFAPRPSSPVQCAGETAVLSHNAA</sequence>
<gene>
    <name evidence="5" type="ordered locus">Srot_1182</name>
</gene>
<accession>D6ZFC9</accession>
<keyword evidence="6" id="KW-1185">Reference proteome</keyword>
<dbReference type="STRING" id="640132.Srot_1182"/>
<keyword evidence="2" id="KW-0378">Hydrolase</keyword>
<dbReference type="HOGENOM" id="CLU_067325_0_0_11"/>
<dbReference type="RefSeq" id="WP_013138109.1">
    <property type="nucleotide sequence ID" value="NC_014168.1"/>
</dbReference>
<dbReference type="Pfam" id="PF12705">
    <property type="entry name" value="PDDEXK_1"/>
    <property type="match status" value="1"/>
</dbReference>
<name>D6ZFC9_SEGRD</name>
<evidence type="ECO:0000256" key="2">
    <source>
        <dbReference type="ARBA" id="ARBA00022806"/>
    </source>
</evidence>
<feature type="domain" description="PD-(D/E)XK endonuclease-like" evidence="4">
    <location>
        <begin position="110"/>
        <end position="237"/>
    </location>
</feature>
<evidence type="ECO:0000256" key="3">
    <source>
        <dbReference type="ARBA" id="ARBA00023204"/>
    </source>
</evidence>